<dbReference type="EMBL" id="CP076607">
    <property type="protein sequence ID" value="QWU14305.1"/>
    <property type="molecule type" value="Genomic_DNA"/>
</dbReference>
<evidence type="ECO:0000313" key="2">
    <source>
        <dbReference type="EMBL" id="SEN46217.1"/>
    </source>
</evidence>
<reference evidence="1 4" key="2">
    <citation type="submission" date="2021-06" db="EMBL/GenBank/DDBJ databases">
        <title>Whole genome sequence of Paenibacillus sophorae DSM23020 for comparative genomics.</title>
        <authorList>
            <person name="Kim M.-J."/>
            <person name="Lee G."/>
            <person name="Shin J.-H."/>
        </authorList>
    </citation>
    <scope>NUCLEOTIDE SEQUENCE [LARGE SCALE GENOMIC DNA]</scope>
    <source>
        <strain evidence="1 4">DSM 23020</strain>
    </source>
</reference>
<dbReference type="Proteomes" id="UP000198809">
    <property type="component" value="Unassembled WGS sequence"/>
</dbReference>
<dbReference type="AlphaFoldDB" id="A0A1H8GRV0"/>
<keyword evidence="4" id="KW-1185">Reference proteome</keyword>
<proteinExistence type="predicted"/>
<evidence type="ECO:0000313" key="1">
    <source>
        <dbReference type="EMBL" id="QWU14305.1"/>
    </source>
</evidence>
<dbReference type="Proteomes" id="UP000683429">
    <property type="component" value="Chromosome"/>
</dbReference>
<dbReference type="EMBL" id="FODH01000001">
    <property type="protein sequence ID" value="SEN46217.1"/>
    <property type="molecule type" value="Genomic_DNA"/>
</dbReference>
<evidence type="ECO:0000313" key="4">
    <source>
        <dbReference type="Proteomes" id="UP000683429"/>
    </source>
</evidence>
<sequence>MFDKTLEEVLSIADKCGIECELNSDKPGFYAVEEDGSERMVLLHELLFLPKEEDQVKNTKIKQY</sequence>
<protein>
    <submittedName>
        <fullName evidence="2">Uncharacterized protein</fullName>
    </submittedName>
</protein>
<dbReference type="RefSeq" id="WP_036588212.1">
    <property type="nucleotide sequence ID" value="NZ_CP076607.1"/>
</dbReference>
<dbReference type="STRING" id="1333845.SAMN04487895_101607"/>
<accession>A0A1H8GRV0</accession>
<organism evidence="2 3">
    <name type="scientific">Paenibacillus sophorae</name>
    <dbReference type="NCBI Taxonomy" id="1333845"/>
    <lineage>
        <taxon>Bacteria</taxon>
        <taxon>Bacillati</taxon>
        <taxon>Bacillota</taxon>
        <taxon>Bacilli</taxon>
        <taxon>Bacillales</taxon>
        <taxon>Paenibacillaceae</taxon>
        <taxon>Paenibacillus</taxon>
    </lineage>
</organism>
<name>A0A1H8GRV0_9BACL</name>
<gene>
    <name evidence="1" type="ORF">KP014_20575</name>
    <name evidence="2" type="ORF">SAMN04487895_101607</name>
</gene>
<evidence type="ECO:0000313" key="3">
    <source>
        <dbReference type="Proteomes" id="UP000198809"/>
    </source>
</evidence>
<reference evidence="2 3" key="1">
    <citation type="submission" date="2016-10" db="EMBL/GenBank/DDBJ databases">
        <authorList>
            <person name="de Groot N.N."/>
        </authorList>
    </citation>
    <scope>NUCLEOTIDE SEQUENCE [LARGE SCALE GENOMIC DNA]</scope>
    <source>
        <strain evidence="2 3">CGMCC 1.10238</strain>
    </source>
</reference>